<dbReference type="InterPro" id="IPR008965">
    <property type="entry name" value="CBM2/CBM3_carb-bd_dom_sf"/>
</dbReference>
<dbReference type="CDD" id="cd06543">
    <property type="entry name" value="GH18_PF-ChiA-like"/>
    <property type="match status" value="1"/>
</dbReference>
<dbReference type="PROSITE" id="PS51173">
    <property type="entry name" value="CBM2"/>
    <property type="match status" value="2"/>
</dbReference>
<dbReference type="GO" id="GO:0030247">
    <property type="term" value="F:polysaccharide binding"/>
    <property type="evidence" value="ECO:0007669"/>
    <property type="project" value="InterPro"/>
</dbReference>
<dbReference type="PANTHER" id="PTHR42976">
    <property type="entry name" value="BIFUNCTIONAL CHITINASE/LYSOZYME-RELATED"/>
    <property type="match status" value="1"/>
</dbReference>
<protein>
    <submittedName>
        <fullName evidence="5">Unannotated protein</fullName>
    </submittedName>
</protein>
<dbReference type="GO" id="GO:0005975">
    <property type="term" value="P:carbohydrate metabolic process"/>
    <property type="evidence" value="ECO:0007669"/>
    <property type="project" value="InterPro"/>
</dbReference>
<reference evidence="5" key="1">
    <citation type="submission" date="2020-05" db="EMBL/GenBank/DDBJ databases">
        <authorList>
            <person name="Chiriac C."/>
            <person name="Salcher M."/>
            <person name="Ghai R."/>
            <person name="Kavagutti S V."/>
        </authorList>
    </citation>
    <scope>NUCLEOTIDE SEQUENCE</scope>
</reference>
<dbReference type="InterPro" id="IPR018366">
    <property type="entry name" value="CBM2_CS"/>
</dbReference>
<dbReference type="InterPro" id="IPR017853">
    <property type="entry name" value="GH"/>
</dbReference>
<evidence type="ECO:0000256" key="3">
    <source>
        <dbReference type="SAM" id="MobiDB-lite"/>
    </source>
</evidence>
<organism evidence="5">
    <name type="scientific">freshwater metagenome</name>
    <dbReference type="NCBI Taxonomy" id="449393"/>
    <lineage>
        <taxon>unclassified sequences</taxon>
        <taxon>metagenomes</taxon>
        <taxon>ecological metagenomes</taxon>
    </lineage>
</organism>
<accession>A0A6J7UPU0</accession>
<evidence type="ECO:0000256" key="1">
    <source>
        <dbReference type="ARBA" id="ARBA00022801"/>
    </source>
</evidence>
<proteinExistence type="predicted"/>
<dbReference type="SUPFAM" id="SSF51445">
    <property type="entry name" value="(Trans)glycosidases"/>
    <property type="match status" value="1"/>
</dbReference>
<keyword evidence="2" id="KW-0326">Glycosidase</keyword>
<dbReference type="Gene3D" id="2.60.40.290">
    <property type="match status" value="2"/>
</dbReference>
<evidence type="ECO:0000256" key="2">
    <source>
        <dbReference type="ARBA" id="ARBA00023295"/>
    </source>
</evidence>
<feature type="compositionally biased region" description="Low complexity" evidence="3">
    <location>
        <begin position="154"/>
        <end position="173"/>
    </location>
</feature>
<feature type="compositionally biased region" description="Pro residues" evidence="3">
    <location>
        <begin position="142"/>
        <end position="153"/>
    </location>
</feature>
<feature type="domain" description="CBM2" evidence="4">
    <location>
        <begin position="27"/>
        <end position="134"/>
    </location>
</feature>
<feature type="region of interest" description="Disordered" evidence="3">
    <location>
        <begin position="142"/>
        <end position="173"/>
    </location>
</feature>
<dbReference type="PANTHER" id="PTHR42976:SF1">
    <property type="entry name" value="GH18 DOMAIN-CONTAINING PROTEIN-RELATED"/>
    <property type="match status" value="1"/>
</dbReference>
<dbReference type="PROSITE" id="PS00561">
    <property type="entry name" value="CBM2_A"/>
    <property type="match status" value="1"/>
</dbReference>
<feature type="region of interest" description="Disordered" evidence="3">
    <location>
        <begin position="341"/>
        <end position="369"/>
    </location>
</feature>
<dbReference type="InterPro" id="IPR001919">
    <property type="entry name" value="CBD2"/>
</dbReference>
<dbReference type="InterPro" id="IPR012291">
    <property type="entry name" value="CBM2_carb-bd_dom_sf"/>
</dbReference>
<name>A0A6J7UPU0_9ZZZZ</name>
<sequence length="673" mass="69323">MRRSKFRASMSVIATITVLGSVVALTGVSAAAPMTASYTRENSWVTGHQASLTVRNPTAVTQRNWVLTFDLAPKISSLWGGTLSSQVAKKVTVKAPSWARDLPSGGTISIGYVAAGPGVAPTNCKLNGITCGLPAATATPTTVPPTTVPPTTVPPTTVAPTTTTTTVRPTTTTVPPTTVAPTTTTIAPTTTTTVRPTTTTIAPTTTTTVPATTTTIAPTTTVPATTVPPSSSAATLTMAVTSDWVTGYNADFTITNPGPNTWTSWSLTFASSLAVSSIWNGIYQQSGASHQVSNETWNATVAPGASVSFGITAVGDSRQGTPSSCLVNNKACIVGSTVASPGTPTTTIPSSPTTTMPTTPTTLPTLPTGATNVPYSPYVDATNWPTPDLVQTAAARSTRELTLAFIVSGSTPCRASWGGYYDRDAKFMTPQIAALRAAGGDVIMSFGGAANQELALTCTTVQALADEYQAVIDAYQLTSIDFDIEGAATNDTASVQRRSAAIAILQQRARAANRKLDVTLTLPVMPYGLTPDGLAVVRSAVNAGVVLSSIDIMTMDYGLGSAQGKMGIWAIEAATSTHNQIAPLYPTLSSAQRYALVGVIPMIGQNDILGEVFTLSDATYVRSQATTLGLARIGIWSASRDQPCPEGPNTRAQDNCSSVAAPAGAFSKALAGA</sequence>
<dbReference type="SUPFAM" id="SSF49384">
    <property type="entry name" value="Carbohydrate-binding domain"/>
    <property type="match status" value="2"/>
</dbReference>
<feature type="domain" description="CBM2" evidence="4">
    <location>
        <begin position="225"/>
        <end position="335"/>
    </location>
</feature>
<dbReference type="EMBL" id="CAFBQW010000197">
    <property type="protein sequence ID" value="CAB5068454.1"/>
    <property type="molecule type" value="Genomic_DNA"/>
</dbReference>
<dbReference type="SMART" id="SM00637">
    <property type="entry name" value="CBD_II"/>
    <property type="match status" value="2"/>
</dbReference>
<evidence type="ECO:0000313" key="5">
    <source>
        <dbReference type="EMBL" id="CAB5068454.1"/>
    </source>
</evidence>
<dbReference type="Pfam" id="PF00553">
    <property type="entry name" value="CBM_2"/>
    <property type="match status" value="2"/>
</dbReference>
<keyword evidence="1" id="KW-0378">Hydrolase</keyword>
<dbReference type="InterPro" id="IPR052750">
    <property type="entry name" value="GH18_Chitinase"/>
</dbReference>
<dbReference type="GO" id="GO:0004553">
    <property type="term" value="F:hydrolase activity, hydrolyzing O-glycosyl compounds"/>
    <property type="evidence" value="ECO:0007669"/>
    <property type="project" value="InterPro"/>
</dbReference>
<dbReference type="AlphaFoldDB" id="A0A6J7UPU0"/>
<dbReference type="Gene3D" id="3.20.20.80">
    <property type="entry name" value="Glycosidases"/>
    <property type="match status" value="1"/>
</dbReference>
<gene>
    <name evidence="5" type="ORF">UFOPK4354_01508</name>
</gene>
<evidence type="ECO:0000259" key="4">
    <source>
        <dbReference type="PROSITE" id="PS51173"/>
    </source>
</evidence>